<evidence type="ECO:0000256" key="1">
    <source>
        <dbReference type="SAM" id="Phobius"/>
    </source>
</evidence>
<feature type="transmembrane region" description="Helical" evidence="1">
    <location>
        <begin position="80"/>
        <end position="99"/>
    </location>
</feature>
<organism evidence="2">
    <name type="scientific">Saccharomyces cerevisiae</name>
    <name type="common">Baker's yeast</name>
    <dbReference type="NCBI Taxonomy" id="4932"/>
    <lineage>
        <taxon>Eukaryota</taxon>
        <taxon>Fungi</taxon>
        <taxon>Dikarya</taxon>
        <taxon>Ascomycota</taxon>
        <taxon>Saccharomycotina</taxon>
        <taxon>Saccharomycetes</taxon>
        <taxon>Saccharomycetales</taxon>
        <taxon>Saccharomycetaceae</taxon>
        <taxon>Saccharomyces</taxon>
    </lineage>
</organism>
<name>A2NY36_YEASX</name>
<keyword evidence="1" id="KW-1133">Transmembrane helix</keyword>
<protein>
    <submittedName>
        <fullName evidence="2">ORF 107 protein</fullName>
    </submittedName>
</protein>
<proteinExistence type="predicted"/>
<keyword evidence="1" id="KW-0812">Transmembrane</keyword>
<dbReference type="EMBL" id="X87941">
    <property type="protein sequence ID" value="CAA61192.1"/>
    <property type="molecule type" value="Genomic_DNA"/>
</dbReference>
<accession>A2NY36</accession>
<reference evidence="2" key="1">
    <citation type="journal article" date="1996" name="Yeast">
        <title>Sequence analysis of the 43 kb CRM1-YLM9-PET54-DIE2-SMI1-PHO81-YHB4-PFK1 region from the right arm of Saccharomyces cerevisiae chromosome VII.</title>
        <authorList>
            <person name="van der Aart Q.J."/>
            <person name="Kleine K."/>
            <person name="Steensma H.Y."/>
        </authorList>
    </citation>
    <scope>NUCLEOTIDE SEQUENCE</scope>
    <source>
        <strain evidence="2">S288C</strain>
    </source>
</reference>
<sequence>MNIFLILTIRYTFQLRNNGALIKLSYGICIYSSFRVCLICVDNGSRRRHRQLCCTTNCSECEADPHHSEARYLNCSRIVIGLRIPFGLFVGLFSFRFFLSFRWKNGN</sequence>
<evidence type="ECO:0000313" key="2">
    <source>
        <dbReference type="EMBL" id="CAA61192.1"/>
    </source>
</evidence>
<gene>
    <name evidence="2" type="primary">ORF 107</name>
</gene>
<dbReference type="AlphaFoldDB" id="A2NY36"/>
<keyword evidence="1" id="KW-0472">Membrane</keyword>